<feature type="compositionally biased region" description="Basic and acidic residues" evidence="1">
    <location>
        <begin position="426"/>
        <end position="436"/>
    </location>
</feature>
<dbReference type="AlphaFoldDB" id="A0AAD5WQ00"/>
<evidence type="ECO:0000256" key="1">
    <source>
        <dbReference type="SAM" id="MobiDB-lite"/>
    </source>
</evidence>
<dbReference type="Proteomes" id="UP001201980">
    <property type="component" value="Unassembled WGS sequence"/>
</dbReference>
<reference evidence="3" key="1">
    <citation type="submission" date="2022-07" db="EMBL/GenBank/DDBJ databases">
        <title>Draft genome sequence of Zalerion maritima ATCC 34329, a (micro)plastics degrading marine fungus.</title>
        <authorList>
            <person name="Paco A."/>
            <person name="Goncalves M.F.M."/>
            <person name="Rocha-Santos T.A.P."/>
            <person name="Alves A."/>
        </authorList>
    </citation>
    <scope>NUCLEOTIDE SEQUENCE</scope>
    <source>
        <strain evidence="3">ATCC 34329</strain>
    </source>
</reference>
<comment type="caution">
    <text evidence="3">The sequence shown here is derived from an EMBL/GenBank/DDBJ whole genome shotgun (WGS) entry which is preliminary data.</text>
</comment>
<feature type="compositionally biased region" description="Basic and acidic residues" evidence="1">
    <location>
        <begin position="472"/>
        <end position="488"/>
    </location>
</feature>
<dbReference type="GO" id="GO:0035861">
    <property type="term" value="C:site of double-strand break"/>
    <property type="evidence" value="ECO:0007669"/>
    <property type="project" value="TreeGrafter"/>
</dbReference>
<dbReference type="GO" id="GO:0006302">
    <property type="term" value="P:double-strand break repair"/>
    <property type="evidence" value="ECO:0007669"/>
    <property type="project" value="TreeGrafter"/>
</dbReference>
<feature type="compositionally biased region" description="Polar residues" evidence="1">
    <location>
        <begin position="121"/>
        <end position="133"/>
    </location>
</feature>
<feature type="compositionally biased region" description="Basic and acidic residues" evidence="1">
    <location>
        <begin position="766"/>
        <end position="785"/>
    </location>
</feature>
<dbReference type="Pfam" id="PF10382">
    <property type="entry name" value="ZGRF1-like_N"/>
    <property type="match status" value="1"/>
</dbReference>
<feature type="domain" description="5'-3' DNA helicase ZGRF1-like N-terminal" evidence="2">
    <location>
        <begin position="18"/>
        <end position="99"/>
    </location>
</feature>
<feature type="compositionally biased region" description="Basic residues" evidence="1">
    <location>
        <begin position="756"/>
        <end position="765"/>
    </location>
</feature>
<dbReference type="GO" id="GO:0005634">
    <property type="term" value="C:nucleus"/>
    <property type="evidence" value="ECO:0007669"/>
    <property type="project" value="TreeGrafter"/>
</dbReference>
<feature type="compositionally biased region" description="Basic and acidic residues" evidence="1">
    <location>
        <begin position="332"/>
        <end position="348"/>
    </location>
</feature>
<accession>A0AAD5WQ00</accession>
<organism evidence="3 4">
    <name type="scientific">Zalerion maritima</name>
    <dbReference type="NCBI Taxonomy" id="339359"/>
    <lineage>
        <taxon>Eukaryota</taxon>
        <taxon>Fungi</taxon>
        <taxon>Dikarya</taxon>
        <taxon>Ascomycota</taxon>
        <taxon>Pezizomycotina</taxon>
        <taxon>Sordariomycetes</taxon>
        <taxon>Lulworthiomycetidae</taxon>
        <taxon>Lulworthiales</taxon>
        <taxon>Lulworthiaceae</taxon>
        <taxon>Zalerion</taxon>
    </lineage>
</organism>
<feature type="compositionally biased region" description="Basic and acidic residues" evidence="1">
    <location>
        <begin position="741"/>
        <end position="750"/>
    </location>
</feature>
<feature type="region of interest" description="Disordered" evidence="1">
    <location>
        <begin position="237"/>
        <end position="436"/>
    </location>
</feature>
<feature type="region of interest" description="Disordered" evidence="1">
    <location>
        <begin position="558"/>
        <end position="600"/>
    </location>
</feature>
<feature type="region of interest" description="Disordered" evidence="1">
    <location>
        <begin position="114"/>
        <end position="214"/>
    </location>
</feature>
<dbReference type="PANTHER" id="PTHR28535">
    <property type="entry name" value="ZINC FINGER GRF-TYPE CONTAINING 1"/>
    <property type="match status" value="1"/>
</dbReference>
<gene>
    <name evidence="3" type="ORF">MKZ38_004311</name>
</gene>
<evidence type="ECO:0000259" key="2">
    <source>
        <dbReference type="Pfam" id="PF10382"/>
    </source>
</evidence>
<dbReference type="InterPro" id="IPR018838">
    <property type="entry name" value="ZGRF1-like_N"/>
</dbReference>
<name>A0AAD5WQ00_9PEZI</name>
<proteinExistence type="predicted"/>
<dbReference type="EMBL" id="JAKWBI020000252">
    <property type="protein sequence ID" value="KAJ2897896.1"/>
    <property type="molecule type" value="Genomic_DNA"/>
</dbReference>
<feature type="compositionally biased region" description="Basic and acidic residues" evidence="1">
    <location>
        <begin position="691"/>
        <end position="706"/>
    </location>
</feature>
<keyword evidence="4" id="KW-1185">Reference proteome</keyword>
<evidence type="ECO:0000313" key="4">
    <source>
        <dbReference type="Proteomes" id="UP001201980"/>
    </source>
</evidence>
<sequence length="935" mass="104223">MPPSNGVQGPQPHTSAPVLEYICLFTYDLRRKQKRWQDGRMKFHAFNNRVVVHDDRGNSIGDAHWLEDCDPQEGDELNLDQGGVLVQVAELVARREQDLSELVDRRIQERLERHAYRDAQSRQSPYPSLTARQQPHIPPRPVHPTSYGHRPQTHAHNVQPPKHVSLNSLLGTPVGNHGRATISTESPYEIRHRDETSPSSSRRSSPPPSKAGYAHNLFGQALTLSTRPMSTAPIRRQLREPPRRHPASRQSCPMPATTRERKSESEDENDCNPHPTKRRKQEKSGYAQSLFGPPISLTVEPPSPKLVPPRQKQLPRPPAPRRHSPGHQMVAYRERPRLARSESEETGDHSTAPSHFRAHQERLSRRRQDEDNALHQARLQEAKLRRRFDDAESEREVSSELVPSDQSPNPQIQGNSRISPAAKQRTHNEPKNRKTELRIKGRKRRGLMFMNEKALRTPGRDITIPPLTRAQEHHPHETIHDMRPRSEETVTSVDASDPTRELSTEIDECTSITERFISADGSHDETDEVNHSKDCHPVRISRRDNNVSRRQNVKSAVPITNSTKRAISRDKKVPTAAETESDHDGKVQSNNPPKDMCRTGSMLLTSTPFPECNSVQRGVGRQTFNQLGMPNIATAPAGTFKLASLGRKGVRSKEVIWSPQEAELCTDDSVSRGFDDQDSGLGPGEELEQDLQTRGEAKSNTRDNVDTKAPVRKNGVDSRRGTPLLNQPLEQGCASSDVGDQYDKNARDSGRTVCTKFRKKAGPKQRLRDLHMSIRKDAPEGEENPRSSSSPEPPRSPLAAEPSIEISWSSVEAGRESGSDPNPDATTKVPVDEVPPKPRQRQKISNPATRGRKAAKKTDAAGRPPESFLPNNPIPPTPPRLKARPQLPSLSGQSRKGYLGPPANALGAPGFQRAGGGPWSREASDLLGISKPVRT</sequence>
<protein>
    <recommendedName>
        <fullName evidence="2">5'-3' DNA helicase ZGRF1-like N-terminal domain-containing protein</fullName>
    </recommendedName>
</protein>
<feature type="compositionally biased region" description="Basic and acidic residues" evidence="1">
    <location>
        <begin position="358"/>
        <end position="398"/>
    </location>
</feature>
<evidence type="ECO:0000313" key="3">
    <source>
        <dbReference type="EMBL" id="KAJ2897896.1"/>
    </source>
</evidence>
<feature type="compositionally biased region" description="Polar residues" evidence="1">
    <location>
        <begin position="404"/>
        <end position="418"/>
    </location>
</feature>
<dbReference type="PANTHER" id="PTHR28535:SF1">
    <property type="entry name" value="PROTEIN ZGRF1"/>
    <property type="match status" value="1"/>
</dbReference>
<dbReference type="InterPro" id="IPR052800">
    <property type="entry name" value="DNA_Repair_Helicase_ZGRF1"/>
</dbReference>
<feature type="region of interest" description="Disordered" evidence="1">
    <location>
        <begin position="472"/>
        <end position="504"/>
    </location>
</feature>
<feature type="region of interest" description="Disordered" evidence="1">
    <location>
        <begin position="667"/>
        <end position="935"/>
    </location>
</feature>